<dbReference type="Gene3D" id="1.10.12.10">
    <property type="entry name" value="Lyase 2-enoyl-coa Hydratase, Chain A, domain 2"/>
    <property type="match status" value="1"/>
</dbReference>
<dbReference type="RefSeq" id="WP_170195436.1">
    <property type="nucleotide sequence ID" value="NZ_JABBNB010000018.1"/>
</dbReference>
<dbReference type="PANTHER" id="PTHR11941:SF133">
    <property type="entry name" value="1,2-EPOXYPHENYLACETYL-COA ISOMERASE"/>
    <property type="match status" value="1"/>
</dbReference>
<dbReference type="Proteomes" id="UP000550729">
    <property type="component" value="Unassembled WGS sequence"/>
</dbReference>
<dbReference type="InterPro" id="IPR014748">
    <property type="entry name" value="Enoyl-CoA_hydra_C"/>
</dbReference>
<accession>A0A848KW81</accession>
<dbReference type="SUPFAM" id="SSF52096">
    <property type="entry name" value="ClpP/crotonase"/>
    <property type="match status" value="1"/>
</dbReference>
<dbReference type="InterPro" id="IPR029045">
    <property type="entry name" value="ClpP/crotonase-like_dom_sf"/>
</dbReference>
<dbReference type="InterPro" id="IPR001753">
    <property type="entry name" value="Enoyl-CoA_hydra/iso"/>
</dbReference>
<reference evidence="3 4" key="1">
    <citation type="submission" date="2020-04" db="EMBL/GenBank/DDBJ databases">
        <title>Gordonia sp. nov. TBRC 11910.</title>
        <authorList>
            <person name="Suriyachadkun C."/>
        </authorList>
    </citation>
    <scope>NUCLEOTIDE SEQUENCE [LARGE SCALE GENOMIC DNA]</scope>
    <source>
        <strain evidence="3 4">TBRC 11910</strain>
    </source>
</reference>
<dbReference type="PANTHER" id="PTHR11941">
    <property type="entry name" value="ENOYL-COA HYDRATASE-RELATED"/>
    <property type="match status" value="1"/>
</dbReference>
<dbReference type="CDD" id="cd06558">
    <property type="entry name" value="crotonase-like"/>
    <property type="match status" value="1"/>
</dbReference>
<protein>
    <submittedName>
        <fullName evidence="3">Enoyl-CoA hydratase</fullName>
    </submittedName>
</protein>
<comment type="similarity">
    <text evidence="1">Belongs to the enoyl-CoA hydratase/isomerase family.</text>
</comment>
<dbReference type="Gene3D" id="3.90.226.10">
    <property type="entry name" value="2-enoyl-CoA Hydratase, Chain A, domain 1"/>
    <property type="match status" value="1"/>
</dbReference>
<keyword evidence="4" id="KW-1185">Reference proteome</keyword>
<evidence type="ECO:0000256" key="2">
    <source>
        <dbReference type="ARBA" id="ARBA00023239"/>
    </source>
</evidence>
<keyword evidence="2" id="KW-0456">Lyase</keyword>
<sequence>MSDTVLLERRGPLGLITLNRPDRLNAVNPELLDAMLGVLEAVADDEAVRVVVVTGAGKAFCAGGDLAGIANRAACDTGANSRISVLRKRMRTTQLLHEMPKPTIAMINGACAGAGLAWACAADLRYCADSAKFNTAFLTAGLSGDFGGSWTLPRIVGPARARELYLLPGRFDAAEALRIGLVNGTVPAAELEATVLSVAERLAASAPRALRGIKANLNDSLHLSLSDQLDREAQRHVHCQAGNDTAEAAAAFIEKRVPVFTDR</sequence>
<proteinExistence type="inferred from homology"/>
<name>A0A848KW81_9ACTN</name>
<dbReference type="Pfam" id="PF00378">
    <property type="entry name" value="ECH_1"/>
    <property type="match status" value="1"/>
</dbReference>
<organism evidence="3 4">
    <name type="scientific">Gordonia asplenii</name>
    <dbReference type="NCBI Taxonomy" id="2725283"/>
    <lineage>
        <taxon>Bacteria</taxon>
        <taxon>Bacillati</taxon>
        <taxon>Actinomycetota</taxon>
        <taxon>Actinomycetes</taxon>
        <taxon>Mycobacteriales</taxon>
        <taxon>Gordoniaceae</taxon>
        <taxon>Gordonia</taxon>
    </lineage>
</organism>
<evidence type="ECO:0000313" key="4">
    <source>
        <dbReference type="Proteomes" id="UP000550729"/>
    </source>
</evidence>
<dbReference type="GO" id="GO:0006635">
    <property type="term" value="P:fatty acid beta-oxidation"/>
    <property type="evidence" value="ECO:0007669"/>
    <property type="project" value="TreeGrafter"/>
</dbReference>
<dbReference type="AlphaFoldDB" id="A0A848KW81"/>
<evidence type="ECO:0000313" key="3">
    <source>
        <dbReference type="EMBL" id="NMO02926.1"/>
    </source>
</evidence>
<dbReference type="EMBL" id="JABBNB010000018">
    <property type="protein sequence ID" value="NMO02926.1"/>
    <property type="molecule type" value="Genomic_DNA"/>
</dbReference>
<evidence type="ECO:0000256" key="1">
    <source>
        <dbReference type="ARBA" id="ARBA00005254"/>
    </source>
</evidence>
<gene>
    <name evidence="3" type="ORF">HH308_17075</name>
</gene>
<comment type="caution">
    <text evidence="3">The sequence shown here is derived from an EMBL/GenBank/DDBJ whole genome shotgun (WGS) entry which is preliminary data.</text>
</comment>
<dbReference type="GO" id="GO:0016829">
    <property type="term" value="F:lyase activity"/>
    <property type="evidence" value="ECO:0007669"/>
    <property type="project" value="UniProtKB-KW"/>
</dbReference>